<reference evidence="10 11" key="1">
    <citation type="submission" date="2016-10" db="EMBL/GenBank/DDBJ databases">
        <authorList>
            <person name="de Groot N.N."/>
        </authorList>
    </citation>
    <scope>NUCLEOTIDE SEQUENCE [LARGE SCALE GENOMIC DNA]</scope>
    <source>
        <strain evidence="10 11">CGMCC 1.9156</strain>
    </source>
</reference>
<dbReference type="Proteomes" id="UP000198964">
    <property type="component" value="Unassembled WGS sequence"/>
</dbReference>
<gene>
    <name evidence="10" type="ORF">SAMN05216283_11027</name>
</gene>
<keyword evidence="11" id="KW-1185">Reference proteome</keyword>
<evidence type="ECO:0000256" key="5">
    <source>
        <dbReference type="ARBA" id="ARBA00023237"/>
    </source>
</evidence>
<evidence type="ECO:0000256" key="1">
    <source>
        <dbReference type="ARBA" id="ARBA00004442"/>
    </source>
</evidence>
<feature type="chain" id="PRO_5011435614" evidence="7">
    <location>
        <begin position="23"/>
        <end position="580"/>
    </location>
</feature>
<comment type="subcellular location">
    <subcellularLocation>
        <location evidence="1">Cell outer membrane</location>
    </subcellularLocation>
</comment>
<feature type="region of interest" description="Disordered" evidence="6">
    <location>
        <begin position="381"/>
        <end position="402"/>
    </location>
</feature>
<evidence type="ECO:0000259" key="8">
    <source>
        <dbReference type="Pfam" id="PF07980"/>
    </source>
</evidence>
<evidence type="ECO:0000256" key="2">
    <source>
        <dbReference type="ARBA" id="ARBA00006275"/>
    </source>
</evidence>
<dbReference type="Gene3D" id="1.25.40.390">
    <property type="match status" value="1"/>
</dbReference>
<dbReference type="InterPro" id="IPR033985">
    <property type="entry name" value="SusD-like_N"/>
</dbReference>
<dbReference type="STRING" id="655355.SAMN05216283_11027"/>
<dbReference type="RefSeq" id="WP_093920898.1">
    <property type="nucleotide sequence ID" value="NZ_FONW01000010.1"/>
</dbReference>
<dbReference type="Pfam" id="PF07980">
    <property type="entry name" value="SusD_RagB"/>
    <property type="match status" value="1"/>
</dbReference>
<dbReference type="PROSITE" id="PS51257">
    <property type="entry name" value="PROKAR_LIPOPROTEIN"/>
    <property type="match status" value="1"/>
</dbReference>
<protein>
    <submittedName>
        <fullName evidence="10">Starch-binding associating with outer membrane</fullName>
    </submittedName>
</protein>
<dbReference type="InterPro" id="IPR012944">
    <property type="entry name" value="SusD_RagB_dom"/>
</dbReference>
<evidence type="ECO:0000256" key="4">
    <source>
        <dbReference type="ARBA" id="ARBA00023136"/>
    </source>
</evidence>
<keyword evidence="5" id="KW-0998">Cell outer membrane</keyword>
<comment type="similarity">
    <text evidence="2">Belongs to the SusD family.</text>
</comment>
<feature type="domain" description="SusD-like N-terminal" evidence="9">
    <location>
        <begin position="67"/>
        <end position="213"/>
    </location>
</feature>
<feature type="domain" description="RagB/SusD" evidence="8">
    <location>
        <begin position="305"/>
        <end position="579"/>
    </location>
</feature>
<evidence type="ECO:0000313" key="11">
    <source>
        <dbReference type="Proteomes" id="UP000198964"/>
    </source>
</evidence>
<keyword evidence="4" id="KW-0472">Membrane</keyword>
<organism evidence="10 11">
    <name type="scientific">Sunxiuqinia elliptica</name>
    <dbReference type="NCBI Taxonomy" id="655355"/>
    <lineage>
        <taxon>Bacteria</taxon>
        <taxon>Pseudomonadati</taxon>
        <taxon>Bacteroidota</taxon>
        <taxon>Bacteroidia</taxon>
        <taxon>Marinilabiliales</taxon>
        <taxon>Prolixibacteraceae</taxon>
        <taxon>Sunxiuqinia</taxon>
    </lineage>
</organism>
<dbReference type="GO" id="GO:0009279">
    <property type="term" value="C:cell outer membrane"/>
    <property type="evidence" value="ECO:0007669"/>
    <property type="project" value="UniProtKB-SubCell"/>
</dbReference>
<evidence type="ECO:0000256" key="7">
    <source>
        <dbReference type="SAM" id="SignalP"/>
    </source>
</evidence>
<dbReference type="SUPFAM" id="SSF48452">
    <property type="entry name" value="TPR-like"/>
    <property type="match status" value="1"/>
</dbReference>
<dbReference type="InterPro" id="IPR011990">
    <property type="entry name" value="TPR-like_helical_dom_sf"/>
</dbReference>
<dbReference type="Pfam" id="PF14322">
    <property type="entry name" value="SusD-like_3"/>
    <property type="match status" value="1"/>
</dbReference>
<proteinExistence type="inferred from homology"/>
<evidence type="ECO:0000259" key="9">
    <source>
        <dbReference type="Pfam" id="PF14322"/>
    </source>
</evidence>
<dbReference type="AlphaFoldDB" id="A0A1I2JXS9"/>
<accession>A0A1I2JXS9</accession>
<dbReference type="EMBL" id="FONW01000010">
    <property type="protein sequence ID" value="SFF58888.1"/>
    <property type="molecule type" value="Genomic_DNA"/>
</dbReference>
<feature type="signal peptide" evidence="7">
    <location>
        <begin position="1"/>
        <end position="22"/>
    </location>
</feature>
<evidence type="ECO:0000313" key="10">
    <source>
        <dbReference type="EMBL" id="SFF58888.1"/>
    </source>
</evidence>
<sequence length="580" mass="65018">MKKLRIYIGLAIAFMAVLSACTEDYLDRYPLDEIAPQTFWKTPNDLKLYANSFYGAFPVHSGWSGGVFWFDNNSDNMIPGTYNSRLAGNWNISTSDDDWKWGDIRSVNYYLTSAATVEGDQTLIDNYVGEGHFFRALLYFKMVKKFGDVPFDSKALSTDSEELYDARTPRKAVVDSIIADLDVAIAKLPAVDKAEAFRVNKDVALALKARICLFEGTWEKYHAGTDYGVSGSDGTNYLELAAETAKKIIDDGHYSLYNTGNVDDTYYTLFNQVDLSGNSEVIFWKKYDVDLGVTHNVHRYIPRIGGNTGLSKSLVDSYLDTDGQPIASSSLYQGEGSLEDITADRDPRLSQTLYLPGAAKEIKNGELTVVFEKPDLEKTGSARNTSGFQLRKGGSPDYEQQKAGGVGTTASIIYRYAEILLIYAEAKAELGTLTQADLDMTVNLLRDRVNMPHLQLDNIANDSNWQFPSLSPIINEIRRERRVELACEGFRFDDLMRWRAHDLFVGKRLKGFKFIGSNLENEYDIVIGETLLVDGDGYIDPYLKVLPSGYQFKPGRDYLIPIPTNELTLNPELGQNPGWE</sequence>
<keyword evidence="3 7" id="KW-0732">Signal</keyword>
<name>A0A1I2JXS9_9BACT</name>
<evidence type="ECO:0000256" key="6">
    <source>
        <dbReference type="SAM" id="MobiDB-lite"/>
    </source>
</evidence>
<evidence type="ECO:0000256" key="3">
    <source>
        <dbReference type="ARBA" id="ARBA00022729"/>
    </source>
</evidence>